<dbReference type="RefSeq" id="WP_165883367.1">
    <property type="nucleotide sequence ID" value="NZ_CP035810.1"/>
</dbReference>
<dbReference type="Proteomes" id="UP000501518">
    <property type="component" value="Chromosome"/>
</dbReference>
<protein>
    <submittedName>
        <fullName evidence="2">Uncharacterized protein</fullName>
    </submittedName>
</protein>
<accession>A0A6G8KVS8</accession>
<feature type="transmembrane region" description="Helical" evidence="1">
    <location>
        <begin position="12"/>
        <end position="33"/>
    </location>
</feature>
<keyword evidence="1" id="KW-0812">Transmembrane</keyword>
<organism evidence="2 3">
    <name type="scientific">Brevibacterium luteolum</name>
    <dbReference type="NCBI Taxonomy" id="199591"/>
    <lineage>
        <taxon>Bacteria</taxon>
        <taxon>Bacillati</taxon>
        <taxon>Actinomycetota</taxon>
        <taxon>Actinomycetes</taxon>
        <taxon>Micrococcales</taxon>
        <taxon>Brevibacteriaceae</taxon>
        <taxon>Brevibacterium</taxon>
    </lineage>
</organism>
<keyword evidence="1" id="KW-0472">Membrane</keyword>
<evidence type="ECO:0000313" key="3">
    <source>
        <dbReference type="Proteomes" id="UP000501518"/>
    </source>
</evidence>
<proteinExistence type="predicted"/>
<evidence type="ECO:0000256" key="1">
    <source>
        <dbReference type="SAM" id="Phobius"/>
    </source>
</evidence>
<name>A0A6G8KVS8_9MICO</name>
<sequence>MVRRTSFISLAWPIQLVLWLSMLALVVILIALWTALDTWLLILLTVVTIASLWLALATSVFKVSLDDSRFTAGSLLGWPRLSVAVAEIESVRIVDVKPLGEFFGWGYRIRGIRDKGIITHGGPGLEIRSRDGSLITVTLSDAPAFAADLERHTLPG</sequence>
<dbReference type="KEGG" id="blut:EW640_06190"/>
<dbReference type="EMBL" id="CP035810">
    <property type="protein sequence ID" value="QIN28917.1"/>
    <property type="molecule type" value="Genomic_DNA"/>
</dbReference>
<reference evidence="2 3" key="1">
    <citation type="submission" date="2019-02" db="EMBL/GenBank/DDBJ databases">
        <title>Complete Genome Sequence and Methylome Analysis of Brevibacterium luteolum NEB1784.</title>
        <authorList>
            <person name="Fomenkov A."/>
            <person name="Roberts R.J."/>
        </authorList>
    </citation>
    <scope>NUCLEOTIDE SEQUENCE [LARGE SCALE GENOMIC DNA]</scope>
    <source>
        <strain evidence="2 3">NEB1784</strain>
    </source>
</reference>
<evidence type="ECO:0000313" key="2">
    <source>
        <dbReference type="EMBL" id="QIN28917.1"/>
    </source>
</evidence>
<dbReference type="AlphaFoldDB" id="A0A6G8KVS8"/>
<gene>
    <name evidence="2" type="ORF">EW640_06190</name>
</gene>
<keyword evidence="1" id="KW-1133">Transmembrane helix</keyword>
<feature type="transmembrane region" description="Helical" evidence="1">
    <location>
        <begin position="39"/>
        <end position="61"/>
    </location>
</feature>